<evidence type="ECO:0000313" key="1">
    <source>
        <dbReference type="EMBL" id="KAK2616049.1"/>
    </source>
</evidence>
<reference evidence="1" key="1">
    <citation type="submission" date="2023-06" db="EMBL/GenBank/DDBJ databases">
        <authorList>
            <person name="Noh H."/>
        </authorList>
    </citation>
    <scope>NUCLEOTIDE SEQUENCE</scope>
    <source>
        <strain evidence="1">DUCC20226</strain>
    </source>
</reference>
<accession>A0AAD9SUL1</accession>
<name>A0AAD9SUL1_PHOAM</name>
<keyword evidence="2" id="KW-1185">Reference proteome</keyword>
<dbReference type="AlphaFoldDB" id="A0AAD9SUL1"/>
<evidence type="ECO:0000313" key="2">
    <source>
        <dbReference type="Proteomes" id="UP001265746"/>
    </source>
</evidence>
<gene>
    <name evidence="1" type="ORF">N8I77_002765</name>
</gene>
<protein>
    <submittedName>
        <fullName evidence="1">Uncharacterized protein</fullName>
    </submittedName>
</protein>
<proteinExistence type="predicted"/>
<organism evidence="1 2">
    <name type="scientific">Phomopsis amygdali</name>
    <name type="common">Fusicoccum amygdali</name>
    <dbReference type="NCBI Taxonomy" id="1214568"/>
    <lineage>
        <taxon>Eukaryota</taxon>
        <taxon>Fungi</taxon>
        <taxon>Dikarya</taxon>
        <taxon>Ascomycota</taxon>
        <taxon>Pezizomycotina</taxon>
        <taxon>Sordariomycetes</taxon>
        <taxon>Sordariomycetidae</taxon>
        <taxon>Diaporthales</taxon>
        <taxon>Diaporthaceae</taxon>
        <taxon>Diaporthe</taxon>
    </lineage>
</organism>
<comment type="caution">
    <text evidence="1">The sequence shown here is derived from an EMBL/GenBank/DDBJ whole genome shotgun (WGS) entry which is preliminary data.</text>
</comment>
<sequence>MDYTKESQSLSGDMEDDPLLVSDVLLEDVTDGEDDTFRTQNTSLTDFERRNVIERAGADVHTRVILQEVTHGTYDESEDDDEATILVFRFRFDPQRKSSRILRALINIEFFASNKDDEPPVVDMIAPDGCRMVSPTTDEVSVTRGGELGLGTSMIVEATTKANLTRTTTRHVSDAATVTGSINLGTGRNKGDSTVAAWNLLENKRHKTGVVRAVKVSILLRRTNPRPFHAKVTLKADCDLMTGLRQKFKKVLLDDPVLFNPKSTDMKIKKGRHYGAKDLSKVQLDFSCDAIIAEGDASEN</sequence>
<dbReference type="Proteomes" id="UP001265746">
    <property type="component" value="Unassembled WGS sequence"/>
</dbReference>
<dbReference type="EMBL" id="JAUJFL010000001">
    <property type="protein sequence ID" value="KAK2616049.1"/>
    <property type="molecule type" value="Genomic_DNA"/>
</dbReference>